<evidence type="ECO:0000256" key="4">
    <source>
        <dbReference type="RuleBase" id="RU364068"/>
    </source>
</evidence>
<dbReference type="InterPro" id="IPR033942">
    <property type="entry name" value="IMPase"/>
</dbReference>
<name>A0ABV1BIK9_9FIRM</name>
<accession>A0ABV1BIK9</accession>
<dbReference type="EMBL" id="JBBMEJ010000022">
    <property type="protein sequence ID" value="MEQ2372125.1"/>
    <property type="molecule type" value="Genomic_DNA"/>
</dbReference>
<dbReference type="InterPro" id="IPR000760">
    <property type="entry name" value="Inositol_monophosphatase-like"/>
</dbReference>
<reference evidence="5 6" key="1">
    <citation type="submission" date="2024-03" db="EMBL/GenBank/DDBJ databases">
        <title>Human intestinal bacterial collection.</title>
        <authorList>
            <person name="Pauvert C."/>
            <person name="Hitch T.C.A."/>
            <person name="Clavel T."/>
        </authorList>
    </citation>
    <scope>NUCLEOTIDE SEQUENCE [LARGE SCALE GENOMIC DNA]</scope>
    <source>
        <strain evidence="5 6">CLA-JM-H16</strain>
    </source>
</reference>
<dbReference type="CDD" id="cd01639">
    <property type="entry name" value="IMPase"/>
    <property type="match status" value="1"/>
</dbReference>
<comment type="caution">
    <text evidence="5">The sequence shown here is derived from an EMBL/GenBank/DDBJ whole genome shotgun (WGS) entry which is preliminary data.</text>
</comment>
<dbReference type="EC" id="3.1.3.25" evidence="4"/>
<evidence type="ECO:0000256" key="2">
    <source>
        <dbReference type="ARBA" id="ARBA00001946"/>
    </source>
</evidence>
<keyword evidence="3 4" id="KW-0378">Hydrolase</keyword>
<evidence type="ECO:0000313" key="5">
    <source>
        <dbReference type="EMBL" id="MEQ2372125.1"/>
    </source>
</evidence>
<dbReference type="SUPFAM" id="SSF56655">
    <property type="entry name" value="Carbohydrate phosphatase"/>
    <property type="match status" value="1"/>
</dbReference>
<evidence type="ECO:0000256" key="3">
    <source>
        <dbReference type="ARBA" id="ARBA00022801"/>
    </source>
</evidence>
<dbReference type="GO" id="GO:0016787">
    <property type="term" value="F:hydrolase activity"/>
    <property type="evidence" value="ECO:0007669"/>
    <property type="project" value="UniProtKB-KW"/>
</dbReference>
<dbReference type="PRINTS" id="PR00377">
    <property type="entry name" value="IMPHPHTASES"/>
</dbReference>
<sequence length="259" mass="29195">MIEAQQQKKVIELVRQTKDLILREMQKEEVMVKGAANYVTNVDLAVQNFLKEELGKAFPEIPLIAEEKENTGLLKDGVYWILDPIDGTANLILDFHMSAVALGLYEKGEIVFGVVYNPFTDELFHGAKSEGAYLNDRKIHVSDTENFGDAVISYGSTPYTKSEAKNLFPIFYDIFMKCGDFRRTGSAELDMCYVACGREHGYIERDLKPWDYSAGTVIVREAGGVVRTWEGGEPTYLKNGDILACAPQFEEILLKELKR</sequence>
<dbReference type="RefSeq" id="WP_349057460.1">
    <property type="nucleotide sequence ID" value="NZ_JBBMEJ010000022.1"/>
</dbReference>
<dbReference type="PANTHER" id="PTHR20854:SF4">
    <property type="entry name" value="INOSITOL-1-MONOPHOSPHATASE-RELATED"/>
    <property type="match status" value="1"/>
</dbReference>
<comment type="catalytic activity">
    <reaction evidence="1 4">
        <text>a myo-inositol phosphate + H2O = myo-inositol + phosphate</text>
        <dbReference type="Rhea" id="RHEA:24056"/>
        <dbReference type="ChEBI" id="CHEBI:15377"/>
        <dbReference type="ChEBI" id="CHEBI:17268"/>
        <dbReference type="ChEBI" id="CHEBI:43474"/>
        <dbReference type="ChEBI" id="CHEBI:84139"/>
        <dbReference type="EC" id="3.1.3.25"/>
    </reaction>
</comment>
<organism evidence="5 6">
    <name type="scientific">Blautia aquisgranensis</name>
    <dbReference type="NCBI Taxonomy" id="3133153"/>
    <lineage>
        <taxon>Bacteria</taxon>
        <taxon>Bacillati</taxon>
        <taxon>Bacillota</taxon>
        <taxon>Clostridia</taxon>
        <taxon>Lachnospirales</taxon>
        <taxon>Lachnospiraceae</taxon>
        <taxon>Blautia</taxon>
    </lineage>
</organism>
<comment type="similarity">
    <text evidence="4">Belongs to the inositol monophosphatase superfamily.</text>
</comment>
<keyword evidence="4" id="KW-0479">Metal-binding</keyword>
<dbReference type="PANTHER" id="PTHR20854">
    <property type="entry name" value="INOSITOL MONOPHOSPHATASE"/>
    <property type="match status" value="1"/>
</dbReference>
<proteinExistence type="inferred from homology"/>
<dbReference type="Proteomes" id="UP001473063">
    <property type="component" value="Unassembled WGS sequence"/>
</dbReference>
<gene>
    <name evidence="5" type="ORF">WMO28_14550</name>
</gene>
<comment type="cofactor">
    <cofactor evidence="2 4">
        <name>Mg(2+)</name>
        <dbReference type="ChEBI" id="CHEBI:18420"/>
    </cofactor>
</comment>
<evidence type="ECO:0000256" key="1">
    <source>
        <dbReference type="ARBA" id="ARBA00001033"/>
    </source>
</evidence>
<dbReference type="PRINTS" id="PR01959">
    <property type="entry name" value="SBIMPHPHTASE"/>
</dbReference>
<keyword evidence="4" id="KW-0460">Magnesium</keyword>
<dbReference type="Gene3D" id="3.30.540.10">
    <property type="entry name" value="Fructose-1,6-Bisphosphatase, subunit A, domain 1"/>
    <property type="match status" value="1"/>
</dbReference>
<dbReference type="Pfam" id="PF00459">
    <property type="entry name" value="Inositol_P"/>
    <property type="match status" value="1"/>
</dbReference>
<protein>
    <recommendedName>
        <fullName evidence="4">Inositol-1-monophosphatase</fullName>
        <ecNumber evidence="4">3.1.3.25</ecNumber>
    </recommendedName>
</protein>
<keyword evidence="6" id="KW-1185">Reference proteome</keyword>
<evidence type="ECO:0000313" key="6">
    <source>
        <dbReference type="Proteomes" id="UP001473063"/>
    </source>
</evidence>
<dbReference type="InterPro" id="IPR022337">
    <property type="entry name" value="Inositol_monophosphatase_SuhB"/>
</dbReference>
<dbReference type="Gene3D" id="3.40.190.80">
    <property type="match status" value="1"/>
</dbReference>